<evidence type="ECO:0000313" key="4">
    <source>
        <dbReference type="Proteomes" id="UP000002549"/>
    </source>
</evidence>
<feature type="domain" description="DUF7443" evidence="2">
    <location>
        <begin position="1"/>
        <end position="53"/>
    </location>
</feature>
<organism evidence="3 4">
    <name type="scientific">Burkholderia phage BcepNazgul</name>
    <dbReference type="NCBI Taxonomy" id="242861"/>
    <lineage>
        <taxon>Viruses</taxon>
        <taxon>Duplodnaviria</taxon>
        <taxon>Heunggongvirae</taxon>
        <taxon>Uroviricota</taxon>
        <taxon>Caudoviricetes</taxon>
        <taxon>Casjensviridae</taxon>
        <taxon>Nazgulvirus</taxon>
        <taxon>Nazgulvirus bcepnazgul</taxon>
        <taxon>Burkholderia virus BcepNazgul</taxon>
    </lineage>
</organism>
<feature type="compositionally biased region" description="Acidic residues" evidence="1">
    <location>
        <begin position="54"/>
        <end position="64"/>
    </location>
</feature>
<keyword evidence="4" id="KW-1185">Reference proteome</keyword>
<feature type="region of interest" description="Disordered" evidence="1">
    <location>
        <begin position="54"/>
        <end position="85"/>
    </location>
</feature>
<dbReference type="Pfam" id="PF24227">
    <property type="entry name" value="DUF7443"/>
    <property type="match status" value="1"/>
</dbReference>
<dbReference type="Proteomes" id="UP000002549">
    <property type="component" value="Segment"/>
</dbReference>
<dbReference type="RefSeq" id="NP_918990.1">
    <property type="nucleotide sequence ID" value="NC_005091.2"/>
</dbReference>
<evidence type="ECO:0000259" key="2">
    <source>
        <dbReference type="Pfam" id="PF24227"/>
    </source>
</evidence>
<dbReference type="KEGG" id="vg:2559566"/>
<evidence type="ECO:0000313" key="3">
    <source>
        <dbReference type="EMBL" id="AAQ63357.1"/>
    </source>
</evidence>
<dbReference type="GeneID" id="2559566"/>
<sequence>MPKRVPKHTVITTRDGKIVHAAPGKPFDFTDDEIEHLHERHGKEFLQRHVVEVEDAPAGDEGEDGDKAGASKPAKPRAKASASGL</sequence>
<reference evidence="3" key="1">
    <citation type="submission" date="2006-02" db="EMBL/GenBank/DDBJ databases">
        <title>Complete nucleotide sequence of BcepNazgul, a novel soil phage of Burkholderia cepacia genomovar VII.</title>
        <authorList>
            <person name="Summer E.J."/>
            <person name="Peek M.L."/>
            <person name="Haliburton J.R."/>
            <person name="Hall E."/>
            <person name="Heusinkveld K."/>
            <person name="Simser J."/>
            <person name="No E.G."/>
            <person name="Gonzalez C.F."/>
            <person name="Young R.F."/>
        </authorList>
    </citation>
    <scope>NUCLEOTIDE SEQUENCE [LARGE SCALE GENOMIC DNA]</scope>
</reference>
<name>Q6UYI4_9CAUD</name>
<gene>
    <name evidence="3" type="ORF">Nazgul57</name>
</gene>
<proteinExistence type="predicted"/>
<feature type="compositionally biased region" description="Low complexity" evidence="1">
    <location>
        <begin position="68"/>
        <end position="85"/>
    </location>
</feature>
<protein>
    <recommendedName>
        <fullName evidence="2">DUF7443 domain-containing protein</fullName>
    </recommendedName>
</protein>
<accession>Q6UYI4</accession>
<dbReference type="InterPro" id="IPR055866">
    <property type="entry name" value="DUF7443"/>
</dbReference>
<evidence type="ECO:0000256" key="1">
    <source>
        <dbReference type="SAM" id="MobiDB-lite"/>
    </source>
</evidence>
<dbReference type="EMBL" id="AY357582">
    <property type="protein sequence ID" value="AAQ63357.1"/>
    <property type="molecule type" value="Genomic_DNA"/>
</dbReference>
<dbReference type="OrthoDB" id="24918at10239"/>